<proteinExistence type="predicted"/>
<organism evidence="1 2">
    <name type="scientific">SAR86 cluster bacterium SAR86B</name>
    <dbReference type="NCBI Taxonomy" id="1123867"/>
    <lineage>
        <taxon>Bacteria</taxon>
        <taxon>Pseudomonadati</taxon>
        <taxon>Pseudomonadota</taxon>
        <taxon>Gammaproteobacteria</taxon>
        <taxon>SAR86 cluster</taxon>
    </lineage>
</organism>
<gene>
    <name evidence="1" type="ORF">NT02SARS_0980</name>
</gene>
<name>J4V1N9_9GAMM</name>
<accession>J4V1N9</accession>
<dbReference type="InterPro" id="IPR009367">
    <property type="entry name" value="Elm1-like"/>
</dbReference>
<protein>
    <submittedName>
        <fullName evidence="1">Uncharacterized protein</fullName>
    </submittedName>
</protein>
<sequence>MNILWVKDNKQGHLKQVRALLEEIKKLININISELDIDNKLFKKRISPSLIESKNLVIGAGHNVYPYLLKSKKINPDIKSIAILSPTYFKKKFDLICAPFHDMHKLNKLNNVLYFDGSLATRSDKSFDDEIAMMAIGGKNKYFEFDKTNLINQIQYIITLYPNKNWYIFNSRRTPKNFLSEISDHMEFMNKNITLIDHVDNRYNFDEFIEKSSIKVITPDSMSMIYESLSSKGETILFSLFPKKDHKFLPIINNLKEMNSIGYIDQSYLTDINIYKTNLVKQKNFNTKNQTEDLAKKIINHIQ</sequence>
<dbReference type="Pfam" id="PF06258">
    <property type="entry name" value="Mito_fiss_Elm1"/>
    <property type="match status" value="1"/>
</dbReference>
<dbReference type="EMBL" id="JH611190">
    <property type="protein sequence ID" value="EJP72497.1"/>
    <property type="molecule type" value="Genomic_DNA"/>
</dbReference>
<dbReference type="Proteomes" id="UP000010116">
    <property type="component" value="Unassembled WGS sequence"/>
</dbReference>
<dbReference type="HOGENOM" id="CLU_865708_0_0_6"/>
<dbReference type="AlphaFoldDB" id="J4V1N9"/>
<evidence type="ECO:0000313" key="1">
    <source>
        <dbReference type="EMBL" id="EJP72497.1"/>
    </source>
</evidence>
<reference evidence="1 2" key="1">
    <citation type="journal article" date="2012" name="ISME J.">
        <title>Genomic insights to SAR86, an abundant and uncultivated marine bacterial lineage.</title>
        <authorList>
            <person name="Dupont C.L."/>
            <person name="Rusch D.B."/>
            <person name="Yooseph S."/>
            <person name="Lombardo M.J."/>
            <person name="Richter R.A."/>
            <person name="Valas R."/>
            <person name="Novotny M."/>
            <person name="Yee-Greenbaum J."/>
            <person name="Selengut J.D."/>
            <person name="Haft D.H."/>
            <person name="Halpern A.L."/>
            <person name="Lasken R.S."/>
            <person name="Nealson K."/>
            <person name="Friedman R."/>
            <person name="Venter J.C."/>
        </authorList>
    </citation>
    <scope>NUCLEOTIDE SEQUENCE [LARGE SCALE GENOMIC DNA]</scope>
</reference>
<evidence type="ECO:0000313" key="2">
    <source>
        <dbReference type="Proteomes" id="UP000010116"/>
    </source>
</evidence>